<dbReference type="EMBL" id="LT670844">
    <property type="protein sequence ID" value="SHK45410.1"/>
    <property type="molecule type" value="Genomic_DNA"/>
</dbReference>
<dbReference type="InterPro" id="IPR021558">
    <property type="entry name" value="MazE-like"/>
</dbReference>
<dbReference type="Pfam" id="PF11455">
    <property type="entry name" value="MazE-like"/>
    <property type="match status" value="1"/>
</dbReference>
<protein>
    <recommendedName>
        <fullName evidence="4">DUF3018 family protein</fullName>
    </recommendedName>
</protein>
<evidence type="ECO:0008006" key="4">
    <source>
        <dbReference type="Google" id="ProtNLM"/>
    </source>
</evidence>
<evidence type="ECO:0000313" key="2">
    <source>
        <dbReference type="EMBL" id="SHK45410.1"/>
    </source>
</evidence>
<dbReference type="AlphaFoldDB" id="A0A1M6SL85"/>
<sequence length="78" mass="9276">MATTPKKSKPRTPKQRMASRRERLRAQGLRPVQHWVPDLRNPKVLAEIRREIRLMAQHPENDAIDDWLDAIRDPKDWS</sequence>
<feature type="region of interest" description="Disordered" evidence="1">
    <location>
        <begin position="1"/>
        <end position="29"/>
    </location>
</feature>
<organism evidence="2 3">
    <name type="scientific">Bradyrhizobium lablabi</name>
    <dbReference type="NCBI Taxonomy" id="722472"/>
    <lineage>
        <taxon>Bacteria</taxon>
        <taxon>Pseudomonadati</taxon>
        <taxon>Pseudomonadota</taxon>
        <taxon>Alphaproteobacteria</taxon>
        <taxon>Hyphomicrobiales</taxon>
        <taxon>Nitrobacteraceae</taxon>
        <taxon>Bradyrhizobium</taxon>
    </lineage>
</organism>
<feature type="compositionally biased region" description="Basic residues" evidence="1">
    <location>
        <begin position="1"/>
        <end position="18"/>
    </location>
</feature>
<proteinExistence type="predicted"/>
<evidence type="ECO:0000313" key="3">
    <source>
        <dbReference type="Proteomes" id="UP000189935"/>
    </source>
</evidence>
<evidence type="ECO:0000256" key="1">
    <source>
        <dbReference type="SAM" id="MobiDB-lite"/>
    </source>
</evidence>
<gene>
    <name evidence="2" type="ORF">SAMN05444159_3292</name>
</gene>
<name>A0A1M6SL85_9BRAD</name>
<accession>A0A1M6SL85</accession>
<reference evidence="2 3" key="1">
    <citation type="submission" date="2016-11" db="EMBL/GenBank/DDBJ databases">
        <authorList>
            <person name="Jaros S."/>
            <person name="Januszkiewicz K."/>
            <person name="Wedrychowicz H."/>
        </authorList>
    </citation>
    <scope>NUCLEOTIDE SEQUENCE [LARGE SCALE GENOMIC DNA]</scope>
    <source>
        <strain evidence="2 3">GAS499</strain>
    </source>
</reference>
<dbReference type="Proteomes" id="UP000189935">
    <property type="component" value="Chromosome I"/>
</dbReference>
<dbReference type="OrthoDB" id="3734119at2"/>